<gene>
    <name evidence="1" type="ORF">CTI12_AA369060</name>
</gene>
<evidence type="ECO:0000313" key="1">
    <source>
        <dbReference type="EMBL" id="PWA61526.1"/>
    </source>
</evidence>
<dbReference type="AlphaFoldDB" id="A0A2U1MJX2"/>
<evidence type="ECO:0000313" key="2">
    <source>
        <dbReference type="Proteomes" id="UP000245207"/>
    </source>
</evidence>
<dbReference type="Proteomes" id="UP000245207">
    <property type="component" value="Unassembled WGS sequence"/>
</dbReference>
<dbReference type="EMBL" id="PKPP01005082">
    <property type="protein sequence ID" value="PWA61526.1"/>
    <property type="molecule type" value="Genomic_DNA"/>
</dbReference>
<keyword evidence="2" id="KW-1185">Reference proteome</keyword>
<protein>
    <submittedName>
        <fullName evidence="1">Uncharacterized protein</fullName>
    </submittedName>
</protein>
<proteinExistence type="predicted"/>
<name>A0A2U1MJX2_ARTAN</name>
<reference evidence="1 2" key="1">
    <citation type="journal article" date="2018" name="Mol. Plant">
        <title>The genome of Artemisia annua provides insight into the evolution of Asteraceae family and artemisinin biosynthesis.</title>
        <authorList>
            <person name="Shen Q."/>
            <person name="Zhang L."/>
            <person name="Liao Z."/>
            <person name="Wang S."/>
            <person name="Yan T."/>
            <person name="Shi P."/>
            <person name="Liu M."/>
            <person name="Fu X."/>
            <person name="Pan Q."/>
            <person name="Wang Y."/>
            <person name="Lv Z."/>
            <person name="Lu X."/>
            <person name="Zhang F."/>
            <person name="Jiang W."/>
            <person name="Ma Y."/>
            <person name="Chen M."/>
            <person name="Hao X."/>
            <person name="Li L."/>
            <person name="Tang Y."/>
            <person name="Lv G."/>
            <person name="Zhou Y."/>
            <person name="Sun X."/>
            <person name="Brodelius P.E."/>
            <person name="Rose J.K.C."/>
            <person name="Tang K."/>
        </authorList>
    </citation>
    <scope>NUCLEOTIDE SEQUENCE [LARGE SCALE GENOMIC DNA]</scope>
    <source>
        <strain evidence="2">cv. Huhao1</strain>
        <tissue evidence="1">Leaf</tissue>
    </source>
</reference>
<sequence>MIQYAMSRICSNDEENHGDDIDIREMVNILVALVQNDIKNVNGQKLGHEKRLHKRPLDDESRYLVIGLQVSDDEEDHRNDFKGQAMVVKNSDSQKVGP</sequence>
<comment type="caution">
    <text evidence="1">The sequence shown here is derived from an EMBL/GenBank/DDBJ whole genome shotgun (WGS) entry which is preliminary data.</text>
</comment>
<accession>A0A2U1MJX2</accession>
<organism evidence="1 2">
    <name type="scientific">Artemisia annua</name>
    <name type="common">Sweet wormwood</name>
    <dbReference type="NCBI Taxonomy" id="35608"/>
    <lineage>
        <taxon>Eukaryota</taxon>
        <taxon>Viridiplantae</taxon>
        <taxon>Streptophyta</taxon>
        <taxon>Embryophyta</taxon>
        <taxon>Tracheophyta</taxon>
        <taxon>Spermatophyta</taxon>
        <taxon>Magnoliopsida</taxon>
        <taxon>eudicotyledons</taxon>
        <taxon>Gunneridae</taxon>
        <taxon>Pentapetalae</taxon>
        <taxon>asterids</taxon>
        <taxon>campanulids</taxon>
        <taxon>Asterales</taxon>
        <taxon>Asteraceae</taxon>
        <taxon>Asteroideae</taxon>
        <taxon>Anthemideae</taxon>
        <taxon>Artemisiinae</taxon>
        <taxon>Artemisia</taxon>
    </lineage>
</organism>